<name>A0ABY8H7P7_9MICC</name>
<dbReference type="Proteomes" id="UP001219037">
    <property type="component" value="Chromosome"/>
</dbReference>
<reference evidence="1 2" key="1">
    <citation type="submission" date="2023-04" db="EMBL/GenBank/DDBJ databases">
        <title>Funneling lignin-derived compounds into biodiesel using alkali-halophilic Citricoccus sp. P2.</title>
        <authorList>
            <person name="Luo C.-B."/>
        </authorList>
    </citation>
    <scope>NUCLEOTIDE SEQUENCE [LARGE SCALE GENOMIC DNA]</scope>
    <source>
        <strain evidence="1 2">P2</strain>
    </source>
</reference>
<dbReference type="RefSeq" id="WP_278157776.1">
    <property type="nucleotide sequence ID" value="NZ_CP121252.1"/>
</dbReference>
<evidence type="ECO:0000313" key="2">
    <source>
        <dbReference type="Proteomes" id="UP001219037"/>
    </source>
</evidence>
<evidence type="ECO:0000313" key="1">
    <source>
        <dbReference type="EMBL" id="WFP16678.1"/>
    </source>
</evidence>
<sequence length="40" mass="4376">MLDHAIAIASGEYGEVLDRWDLGEEAVEEALINPPGLPRQ</sequence>
<accession>A0ABY8H7P7</accession>
<organism evidence="1 2">
    <name type="scientific">Citricoccus muralis</name>
    <dbReference type="NCBI Taxonomy" id="169134"/>
    <lineage>
        <taxon>Bacteria</taxon>
        <taxon>Bacillati</taxon>
        <taxon>Actinomycetota</taxon>
        <taxon>Actinomycetes</taxon>
        <taxon>Micrococcales</taxon>
        <taxon>Micrococcaceae</taxon>
        <taxon>Citricoccus</taxon>
    </lineage>
</organism>
<dbReference type="EMBL" id="CP121252">
    <property type="protein sequence ID" value="WFP16678.1"/>
    <property type="molecule type" value="Genomic_DNA"/>
</dbReference>
<keyword evidence="2" id="KW-1185">Reference proteome</keyword>
<gene>
    <name evidence="1" type="ORF">P8192_00695</name>
</gene>
<proteinExistence type="predicted"/>
<protein>
    <submittedName>
        <fullName evidence="1">Uncharacterized protein</fullName>
    </submittedName>
</protein>